<dbReference type="InterPro" id="IPR009057">
    <property type="entry name" value="Homeodomain-like_sf"/>
</dbReference>
<keyword evidence="2" id="KW-1185">Reference proteome</keyword>
<dbReference type="GO" id="GO:0003677">
    <property type="term" value="F:DNA binding"/>
    <property type="evidence" value="ECO:0007669"/>
    <property type="project" value="UniProtKB-KW"/>
</dbReference>
<keyword evidence="1" id="KW-0371">Homeobox</keyword>
<dbReference type="Pfam" id="PF13384">
    <property type="entry name" value="HTH_23"/>
    <property type="match status" value="1"/>
</dbReference>
<organism evidence="1 2">
    <name type="scientific">Pelosinus propionicus DSM 13327</name>
    <dbReference type="NCBI Taxonomy" id="1123291"/>
    <lineage>
        <taxon>Bacteria</taxon>
        <taxon>Bacillati</taxon>
        <taxon>Bacillota</taxon>
        <taxon>Negativicutes</taxon>
        <taxon>Selenomonadales</taxon>
        <taxon>Sporomusaceae</taxon>
        <taxon>Pelosinus</taxon>
    </lineage>
</organism>
<dbReference type="RefSeq" id="WP_090945026.1">
    <property type="nucleotide sequence ID" value="NZ_FOTS01000129.1"/>
</dbReference>
<reference evidence="2" key="1">
    <citation type="submission" date="2016-10" db="EMBL/GenBank/DDBJ databases">
        <authorList>
            <person name="Varghese N."/>
            <person name="Submissions S."/>
        </authorList>
    </citation>
    <scope>NUCLEOTIDE SEQUENCE [LARGE SCALE GENOMIC DNA]</scope>
    <source>
        <strain evidence="2">DSM 13327</strain>
    </source>
</reference>
<dbReference type="SUPFAM" id="SSF46689">
    <property type="entry name" value="Homeodomain-like"/>
    <property type="match status" value="1"/>
</dbReference>
<protein>
    <submittedName>
        <fullName evidence="1">Homeodomain-like domain-containing protein</fullName>
    </submittedName>
</protein>
<dbReference type="Proteomes" id="UP000199520">
    <property type="component" value="Unassembled WGS sequence"/>
</dbReference>
<proteinExistence type="predicted"/>
<keyword evidence="1" id="KW-0238">DNA-binding</keyword>
<dbReference type="OrthoDB" id="1684531at2"/>
<dbReference type="AlphaFoldDB" id="A0A1I4QT97"/>
<name>A0A1I4QT97_9FIRM</name>
<accession>A0A1I4QT97</accession>
<evidence type="ECO:0000313" key="1">
    <source>
        <dbReference type="EMBL" id="SFM42950.1"/>
    </source>
</evidence>
<dbReference type="EMBL" id="FOTS01000129">
    <property type="protein sequence ID" value="SFM42950.1"/>
    <property type="molecule type" value="Genomic_DNA"/>
</dbReference>
<sequence>MKREYTHIKIMEPEIIAMREQGKTRQEIADALGLTKVQIKNWVRRYNRKPEVCIPKKRGRPRTSPFTKQREMELRIKALEREVDLYRSFLQAAGRM</sequence>
<gene>
    <name evidence="1" type="ORF">SAMN04490355_11292</name>
</gene>
<dbReference type="Gene3D" id="1.10.10.60">
    <property type="entry name" value="Homeodomain-like"/>
    <property type="match status" value="1"/>
</dbReference>
<evidence type="ECO:0000313" key="2">
    <source>
        <dbReference type="Proteomes" id="UP000199520"/>
    </source>
</evidence>